<dbReference type="EMBL" id="CABFUZ020000106">
    <property type="protein sequence ID" value="VVM06132.1"/>
    <property type="molecule type" value="Genomic_DNA"/>
</dbReference>
<evidence type="ECO:0000313" key="2">
    <source>
        <dbReference type="Proteomes" id="UP000381693"/>
    </source>
</evidence>
<gene>
    <name evidence="1" type="ORF">MAMC_00953</name>
</gene>
<dbReference type="AlphaFoldDB" id="A0A5E6M993"/>
<organism evidence="1 2">
    <name type="scientific">Methylacidimicrobium cyclopophantes</name>
    <dbReference type="NCBI Taxonomy" id="1041766"/>
    <lineage>
        <taxon>Bacteria</taxon>
        <taxon>Pseudomonadati</taxon>
        <taxon>Verrucomicrobiota</taxon>
        <taxon>Methylacidimicrobium</taxon>
    </lineage>
</organism>
<comment type="caution">
    <text evidence="1">The sequence shown here is derived from an EMBL/GenBank/DDBJ whole genome shotgun (WGS) entry which is preliminary data.</text>
</comment>
<protein>
    <submittedName>
        <fullName evidence="1">Uncharacterized protein</fullName>
    </submittedName>
</protein>
<keyword evidence="2" id="KW-1185">Reference proteome</keyword>
<name>A0A5E6M993_9BACT</name>
<sequence>MIYSSDGRDRDRMRFRQRRDFLARQVAIFRSGKRGNLDPPTLPLRKVVIGPCADPDVSKASVEMLLLANGYGAVDVVGSQIPFRPV</sequence>
<evidence type="ECO:0000313" key="1">
    <source>
        <dbReference type="EMBL" id="VVM06132.1"/>
    </source>
</evidence>
<reference evidence="1" key="1">
    <citation type="submission" date="2019-09" db="EMBL/GenBank/DDBJ databases">
        <authorList>
            <person name="Cremers G."/>
        </authorList>
    </citation>
    <scope>NUCLEOTIDE SEQUENCE [LARGE SCALE GENOMIC DNA]</scope>
    <source>
        <strain evidence="1">3B</strain>
    </source>
</reference>
<proteinExistence type="predicted"/>
<dbReference type="Proteomes" id="UP000381693">
    <property type="component" value="Unassembled WGS sequence"/>
</dbReference>
<accession>A0A5E6M993</accession>